<evidence type="ECO:0000313" key="6">
    <source>
        <dbReference type="EMBL" id="CAB4973675.1"/>
    </source>
</evidence>
<sequence>MKRRSFLLALLGAPAVALLAACGDSKQVNPGTTPGTTGPGHTVSDDFVLRVVHEGGLVPADMIFNRLPTLLVTGDGRVFTQGAITAHYPGPLVMPVMVATITSTGLAALVKAADEASLLGAAANYDLPDGIGIADAPTTVVTITINGATYEHRAYALGIDTPSTPTRERLQSFVASTADFAQLVGAANLGLDEVYEPTTYRYRATVTDPAQWSDPKPTVVGWPSNSPYLSDASACATLTAGQDAGLFIRSRQNTLFEDRGVVYQLAVVAELPGDVGCGPVT</sequence>
<dbReference type="AlphaFoldDB" id="A0A6J6RC20"/>
<dbReference type="EMBL" id="CAESGF010000004">
    <property type="protein sequence ID" value="CAB4363104.1"/>
    <property type="molecule type" value="Genomic_DNA"/>
</dbReference>
<evidence type="ECO:0000313" key="4">
    <source>
        <dbReference type="EMBL" id="CAB4852914.1"/>
    </source>
</evidence>
<evidence type="ECO:0000313" key="5">
    <source>
        <dbReference type="EMBL" id="CAB4922393.1"/>
    </source>
</evidence>
<name>A0A6J6RC20_9ZZZZ</name>
<organism evidence="2">
    <name type="scientific">freshwater metagenome</name>
    <dbReference type="NCBI Taxonomy" id="449393"/>
    <lineage>
        <taxon>unclassified sequences</taxon>
        <taxon>metagenomes</taxon>
        <taxon>ecological metagenomes</taxon>
    </lineage>
</organism>
<proteinExistence type="predicted"/>
<evidence type="ECO:0000313" key="3">
    <source>
        <dbReference type="EMBL" id="CAB4826553.1"/>
    </source>
</evidence>
<dbReference type="PROSITE" id="PS51257">
    <property type="entry name" value="PROKAR_LIPOPROTEIN"/>
    <property type="match status" value="1"/>
</dbReference>
<accession>A0A6J6RC20</accession>
<gene>
    <name evidence="2" type="ORF">UFOPK2656_01371</name>
    <name evidence="3" type="ORF">UFOPK3099_01727</name>
    <name evidence="4" type="ORF">UFOPK3267_02436</name>
    <name evidence="5" type="ORF">UFOPK3651_00942</name>
    <name evidence="6" type="ORF">UFOPK3931_00339</name>
    <name evidence="1" type="ORF">UFOPK4189_00883</name>
</gene>
<dbReference type="EMBL" id="CAFAAV010000138">
    <property type="protein sequence ID" value="CAB4826553.1"/>
    <property type="molecule type" value="Genomic_DNA"/>
</dbReference>
<reference evidence="2" key="1">
    <citation type="submission" date="2020-05" db="EMBL/GenBank/DDBJ databases">
        <authorList>
            <person name="Chiriac C."/>
            <person name="Salcher M."/>
            <person name="Ghai R."/>
            <person name="Kavagutti S V."/>
        </authorList>
    </citation>
    <scope>NUCLEOTIDE SEQUENCE</scope>
</reference>
<evidence type="ECO:0000313" key="2">
    <source>
        <dbReference type="EMBL" id="CAB4721447.1"/>
    </source>
</evidence>
<dbReference type="EMBL" id="CAFBOL010000005">
    <property type="protein sequence ID" value="CAB4973675.1"/>
    <property type="molecule type" value="Genomic_DNA"/>
</dbReference>
<dbReference type="EMBL" id="CAFBIY010000173">
    <property type="protein sequence ID" value="CAB4852914.1"/>
    <property type="molecule type" value="Genomic_DNA"/>
</dbReference>
<protein>
    <submittedName>
        <fullName evidence="2">Unannotated protein</fullName>
    </submittedName>
</protein>
<dbReference type="EMBL" id="CAEZYF010000007">
    <property type="protein sequence ID" value="CAB4721447.1"/>
    <property type="molecule type" value="Genomic_DNA"/>
</dbReference>
<evidence type="ECO:0000313" key="1">
    <source>
        <dbReference type="EMBL" id="CAB4363104.1"/>
    </source>
</evidence>
<dbReference type="EMBL" id="CAFBMT010000004">
    <property type="protein sequence ID" value="CAB4922393.1"/>
    <property type="molecule type" value="Genomic_DNA"/>
</dbReference>